<dbReference type="Gene3D" id="3.40.50.11350">
    <property type="match status" value="1"/>
</dbReference>
<protein>
    <submittedName>
        <fullName evidence="1">Uncharacterized protein</fullName>
    </submittedName>
</protein>
<dbReference type="GO" id="GO:0016740">
    <property type="term" value="F:transferase activity"/>
    <property type="evidence" value="ECO:0007669"/>
    <property type="project" value="UniProtKB-KW"/>
</dbReference>
<reference evidence="1" key="1">
    <citation type="submission" date="2014-05" db="EMBL/GenBank/DDBJ databases">
        <title>The transcriptome of the halophilic microalga Tetraselmis sp. GSL018 isolated from the Great Salt Lake, Utah.</title>
        <authorList>
            <person name="Jinkerson R.E."/>
            <person name="D'Adamo S."/>
            <person name="Posewitz M.C."/>
        </authorList>
    </citation>
    <scope>NUCLEOTIDE SEQUENCE</scope>
    <source>
        <strain evidence="1">GSL018</strain>
    </source>
</reference>
<gene>
    <name evidence="1" type="ORF">TSPGSL018_9896</name>
</gene>
<name>A0A061RBQ0_9CHLO</name>
<organism evidence="1">
    <name type="scientific">Tetraselmis sp. GSL018</name>
    <dbReference type="NCBI Taxonomy" id="582737"/>
    <lineage>
        <taxon>Eukaryota</taxon>
        <taxon>Viridiplantae</taxon>
        <taxon>Chlorophyta</taxon>
        <taxon>core chlorophytes</taxon>
        <taxon>Chlorodendrophyceae</taxon>
        <taxon>Chlorodendrales</taxon>
        <taxon>Chlorodendraceae</taxon>
        <taxon>Tetraselmis</taxon>
    </lineage>
</organism>
<evidence type="ECO:0000313" key="1">
    <source>
        <dbReference type="EMBL" id="JAC67941.1"/>
    </source>
</evidence>
<dbReference type="GO" id="GO:0006004">
    <property type="term" value="P:fucose metabolic process"/>
    <property type="evidence" value="ECO:0007669"/>
    <property type="project" value="UniProtKB-KW"/>
</dbReference>
<dbReference type="EMBL" id="GBEZ01018498">
    <property type="protein sequence ID" value="JAC67941.1"/>
    <property type="molecule type" value="Transcribed_RNA"/>
</dbReference>
<proteinExistence type="predicted"/>
<dbReference type="AlphaFoldDB" id="A0A061RBQ0"/>
<accession>A0A061RBQ0</accession>
<sequence>MIFFRFGLPLSVAFLGILVGQGWNIRFVSVQTSNGVNNQRESIINALLITKAINGTFLLPRVYPIWLRDAVGNSAGSLKWNSASYVTPWTGMITSGLKSYPFGYLFDVETLSTTVRSVQISVTSKLPPRNIKKINFRFYYKRYWYTGLRDLISKKAILSRLPSHVLLNFPSLLGLFRPTRPEHLHSKRFPGFGHVWYCNRTVLCGKLCAGLKGNKAISHQVDKILKYLRSDFTAVHWRMFQCKDYEIRARKLEEYLVQNLPYRSIIYLVSAISKVIFRTLSKHFTVVTKNDVTPGIDSLYPFSALALIDYEVSLKASKFFGMELLTSRTFHASTFSSFVVQMRFMRGMPSQQLPEDTFC</sequence>